<proteinExistence type="predicted"/>
<accession>A0A392RRE5</accession>
<reference evidence="2 3" key="1">
    <citation type="journal article" date="2018" name="Front. Plant Sci.">
        <title>Red Clover (Trifolium pratense) and Zigzag Clover (T. medium) - A Picture of Genomic Similarities and Differences.</title>
        <authorList>
            <person name="Dluhosova J."/>
            <person name="Istvanek J."/>
            <person name="Nedelnik J."/>
            <person name="Repkova J."/>
        </authorList>
    </citation>
    <scope>NUCLEOTIDE SEQUENCE [LARGE SCALE GENOMIC DNA]</scope>
    <source>
        <strain evidence="3">cv. 10/8</strain>
        <tissue evidence="2">Leaf</tissue>
    </source>
</reference>
<sequence>TRFCPRRNHDSSTSSTQGRTFAPGETDFAPSEISRTFQLSSALIISPQAPISSPQTKFPELPGLKSFKFLPQAQLLSLGAKFPDFSSKILPSSFLCK</sequence>
<feature type="region of interest" description="Disordered" evidence="1">
    <location>
        <begin position="1"/>
        <end position="27"/>
    </location>
</feature>
<evidence type="ECO:0000313" key="3">
    <source>
        <dbReference type="Proteomes" id="UP000265520"/>
    </source>
</evidence>
<dbReference type="EMBL" id="LXQA010252597">
    <property type="protein sequence ID" value="MCI38155.1"/>
    <property type="molecule type" value="Genomic_DNA"/>
</dbReference>
<evidence type="ECO:0000313" key="2">
    <source>
        <dbReference type="EMBL" id="MCI38155.1"/>
    </source>
</evidence>
<dbReference type="AlphaFoldDB" id="A0A392RRE5"/>
<feature type="non-terminal residue" evidence="2">
    <location>
        <position position="1"/>
    </location>
</feature>
<protein>
    <submittedName>
        <fullName evidence="2">Uncharacterized protein</fullName>
    </submittedName>
</protein>
<dbReference type="Proteomes" id="UP000265520">
    <property type="component" value="Unassembled WGS sequence"/>
</dbReference>
<organism evidence="2 3">
    <name type="scientific">Trifolium medium</name>
    <dbReference type="NCBI Taxonomy" id="97028"/>
    <lineage>
        <taxon>Eukaryota</taxon>
        <taxon>Viridiplantae</taxon>
        <taxon>Streptophyta</taxon>
        <taxon>Embryophyta</taxon>
        <taxon>Tracheophyta</taxon>
        <taxon>Spermatophyta</taxon>
        <taxon>Magnoliopsida</taxon>
        <taxon>eudicotyledons</taxon>
        <taxon>Gunneridae</taxon>
        <taxon>Pentapetalae</taxon>
        <taxon>rosids</taxon>
        <taxon>fabids</taxon>
        <taxon>Fabales</taxon>
        <taxon>Fabaceae</taxon>
        <taxon>Papilionoideae</taxon>
        <taxon>50 kb inversion clade</taxon>
        <taxon>NPAAA clade</taxon>
        <taxon>Hologalegina</taxon>
        <taxon>IRL clade</taxon>
        <taxon>Trifolieae</taxon>
        <taxon>Trifolium</taxon>
    </lineage>
</organism>
<comment type="caution">
    <text evidence="2">The sequence shown here is derived from an EMBL/GenBank/DDBJ whole genome shotgun (WGS) entry which is preliminary data.</text>
</comment>
<keyword evidence="3" id="KW-1185">Reference proteome</keyword>
<evidence type="ECO:0000256" key="1">
    <source>
        <dbReference type="SAM" id="MobiDB-lite"/>
    </source>
</evidence>
<name>A0A392RRE5_9FABA</name>